<evidence type="ECO:0000313" key="2">
    <source>
        <dbReference type="EMBL" id="KIM94360.1"/>
    </source>
</evidence>
<feature type="non-terminal residue" evidence="2">
    <location>
        <position position="489"/>
    </location>
</feature>
<dbReference type="PANTHER" id="PTHR36183">
    <property type="entry name" value="BETA-GLUCURONIDASE"/>
    <property type="match status" value="1"/>
</dbReference>
<evidence type="ECO:0000313" key="3">
    <source>
        <dbReference type="Proteomes" id="UP000054321"/>
    </source>
</evidence>
<reference evidence="3" key="2">
    <citation type="submission" date="2015-01" db="EMBL/GenBank/DDBJ databases">
        <title>Evolutionary Origins and Diversification of the Mycorrhizal Mutualists.</title>
        <authorList>
            <consortium name="DOE Joint Genome Institute"/>
            <consortium name="Mycorrhizal Genomics Consortium"/>
            <person name="Kohler A."/>
            <person name="Kuo A."/>
            <person name="Nagy L.G."/>
            <person name="Floudas D."/>
            <person name="Copeland A."/>
            <person name="Barry K.W."/>
            <person name="Cichocki N."/>
            <person name="Veneault-Fourrey C."/>
            <person name="LaButti K."/>
            <person name="Lindquist E.A."/>
            <person name="Lipzen A."/>
            <person name="Lundell T."/>
            <person name="Morin E."/>
            <person name="Murat C."/>
            <person name="Riley R."/>
            <person name="Ohm R."/>
            <person name="Sun H."/>
            <person name="Tunlid A."/>
            <person name="Henrissat B."/>
            <person name="Grigoriev I.V."/>
            <person name="Hibbett D.S."/>
            <person name="Martin F."/>
        </authorList>
    </citation>
    <scope>NUCLEOTIDE SEQUENCE [LARGE SCALE GENOMIC DNA]</scope>
    <source>
        <strain evidence="3">Zn</strain>
    </source>
</reference>
<dbReference type="InParanoid" id="A0A0C3GDX8"/>
<sequence length="489" mass="54460">ATTSVLVSPSPPQSASTPIAGNFQSFSIEFSFWPDFGGNLSSPNDLTNVLLDNLRQFTNSPQILRIGGLTQDKTTYDHDLKQGIYNYWPPGDTADQPVNSTIGPYFWETFNSVEGVSYIFGLNFYKNDSTWLTNLQSEVNQTLLQVPLDRIHLFELGNENDYSAAGGFRPSWYNQQDYANEWINKTRHIQVPNATTSESLRFFAPSFCCYNVTEPQFFSPWTVWNSTYQYNRDGWIKEVSQHGYVSGSGDNPTLQGTLMNHTNVIQALTPHVELNAFHRQNGRIYTMGETNSISGDGSHGVSDVFGSALWLVDYALYVASQNISRIHFHQGTGYRYASWLPIYYEGVGPTVKPPYYGNIFVAKFLGPSGTQVNNIDLSSEYNSAYTAYENGRLAKLAIIDFHEYNPTNSSIRPSSIFEVASGSFTSATLEYFTAPGATFNTSITVAGFSYDYDLAKGHGVKVTNTTQIIAAERGVFKIPLSYSEAVLVT</sequence>
<dbReference type="GO" id="GO:0016787">
    <property type="term" value="F:hydrolase activity"/>
    <property type="evidence" value="ECO:0007669"/>
    <property type="project" value="UniProtKB-KW"/>
</dbReference>
<dbReference type="HOGENOM" id="CLU_022148_0_0_1"/>
<dbReference type="EMBL" id="KN832890">
    <property type="protein sequence ID" value="KIM94360.1"/>
    <property type="molecule type" value="Genomic_DNA"/>
</dbReference>
<dbReference type="InterPro" id="IPR017853">
    <property type="entry name" value="GH"/>
</dbReference>
<accession>A0A0C3GDX8</accession>
<dbReference type="Proteomes" id="UP000054321">
    <property type="component" value="Unassembled WGS sequence"/>
</dbReference>
<proteinExistence type="predicted"/>
<dbReference type="InterPro" id="IPR052974">
    <property type="entry name" value="GH79_Enzymes"/>
</dbReference>
<dbReference type="Pfam" id="PF16862">
    <property type="entry name" value="Glyco_hydro_79C"/>
    <property type="match status" value="1"/>
</dbReference>
<feature type="non-terminal residue" evidence="2">
    <location>
        <position position="1"/>
    </location>
</feature>
<dbReference type="AlphaFoldDB" id="A0A0C3GDX8"/>
<gene>
    <name evidence="2" type="ORF">OIDMADRAFT_69098</name>
</gene>
<dbReference type="OrthoDB" id="2831684at2759"/>
<keyword evidence="2" id="KW-0378">Hydrolase</keyword>
<evidence type="ECO:0000259" key="1">
    <source>
        <dbReference type="Pfam" id="PF16862"/>
    </source>
</evidence>
<dbReference type="SUPFAM" id="SSF51445">
    <property type="entry name" value="(Trans)glycosidases"/>
    <property type="match status" value="1"/>
</dbReference>
<dbReference type="Gene3D" id="3.20.20.80">
    <property type="entry name" value="Glycosidases"/>
    <property type="match status" value="1"/>
</dbReference>
<organism evidence="2 3">
    <name type="scientific">Oidiodendron maius (strain Zn)</name>
    <dbReference type="NCBI Taxonomy" id="913774"/>
    <lineage>
        <taxon>Eukaryota</taxon>
        <taxon>Fungi</taxon>
        <taxon>Dikarya</taxon>
        <taxon>Ascomycota</taxon>
        <taxon>Pezizomycotina</taxon>
        <taxon>Leotiomycetes</taxon>
        <taxon>Leotiomycetes incertae sedis</taxon>
        <taxon>Myxotrichaceae</taxon>
        <taxon>Oidiodendron</taxon>
    </lineage>
</organism>
<keyword evidence="3" id="KW-1185">Reference proteome</keyword>
<protein>
    <submittedName>
        <fullName evidence="2">Glycoside hydrolase family 79 protein</fullName>
    </submittedName>
</protein>
<reference evidence="2 3" key="1">
    <citation type="submission" date="2014-04" db="EMBL/GenBank/DDBJ databases">
        <authorList>
            <consortium name="DOE Joint Genome Institute"/>
            <person name="Kuo A."/>
            <person name="Martino E."/>
            <person name="Perotto S."/>
            <person name="Kohler A."/>
            <person name="Nagy L.G."/>
            <person name="Floudas D."/>
            <person name="Copeland A."/>
            <person name="Barry K.W."/>
            <person name="Cichocki N."/>
            <person name="Veneault-Fourrey C."/>
            <person name="LaButti K."/>
            <person name="Lindquist E.A."/>
            <person name="Lipzen A."/>
            <person name="Lundell T."/>
            <person name="Morin E."/>
            <person name="Murat C."/>
            <person name="Sun H."/>
            <person name="Tunlid A."/>
            <person name="Henrissat B."/>
            <person name="Grigoriev I.V."/>
            <person name="Hibbett D.S."/>
            <person name="Martin F."/>
            <person name="Nordberg H.P."/>
            <person name="Cantor M.N."/>
            <person name="Hua S.X."/>
        </authorList>
    </citation>
    <scope>NUCLEOTIDE SEQUENCE [LARGE SCALE GENOMIC DNA]</scope>
    <source>
        <strain evidence="2 3">Zn</strain>
    </source>
</reference>
<feature type="domain" description="Beta-glucuronidase C-terminal" evidence="1">
    <location>
        <begin position="384"/>
        <end position="487"/>
    </location>
</feature>
<dbReference type="PANTHER" id="PTHR36183:SF2">
    <property type="entry name" value="BETA-GLUCURONIDASE C-TERMINAL DOMAIN-CONTAINING PROTEIN"/>
    <property type="match status" value="1"/>
</dbReference>
<dbReference type="InterPro" id="IPR031728">
    <property type="entry name" value="GlcAase_C"/>
</dbReference>
<name>A0A0C3GDX8_OIDMZ</name>